<dbReference type="AlphaFoldDB" id="A0A226E2T1"/>
<dbReference type="Proteomes" id="UP000198287">
    <property type="component" value="Unassembled WGS sequence"/>
</dbReference>
<feature type="compositionally biased region" description="Polar residues" evidence="1">
    <location>
        <begin position="1"/>
        <end position="11"/>
    </location>
</feature>
<sequence length="258" mass="29497">MHIHTSYTTHAASIPPPHKPDQPSNQPANHPFSYPPASLSSYYSAYTSHSSDSSSSDESQDSSRNIRSHARHAKPGKQALSPYYYPGRFHSTSSQPDCSSVGRRLIRIIPLFAGEATLVCEEAGACRHYFVRRQEDRDCRDLENFLWWCCKLPRGKLVKGDIFWSIRRFSFMYWEKNWGEKVGKIKLDRTSYFHPQDQVHHPSILSSPVCSLVLFILGAATGEKKKVNKRKWNANLGRKCVKKTHPSFFLFLLSSFST</sequence>
<proteinExistence type="predicted"/>
<comment type="caution">
    <text evidence="2">The sequence shown here is derived from an EMBL/GenBank/DDBJ whole genome shotgun (WGS) entry which is preliminary data.</text>
</comment>
<feature type="region of interest" description="Disordered" evidence="1">
    <location>
        <begin position="1"/>
        <end position="79"/>
    </location>
</feature>
<name>A0A226E2T1_FOLCA</name>
<organism evidence="2 3">
    <name type="scientific">Folsomia candida</name>
    <name type="common">Springtail</name>
    <dbReference type="NCBI Taxonomy" id="158441"/>
    <lineage>
        <taxon>Eukaryota</taxon>
        <taxon>Metazoa</taxon>
        <taxon>Ecdysozoa</taxon>
        <taxon>Arthropoda</taxon>
        <taxon>Hexapoda</taxon>
        <taxon>Collembola</taxon>
        <taxon>Entomobryomorpha</taxon>
        <taxon>Isotomoidea</taxon>
        <taxon>Isotomidae</taxon>
        <taxon>Proisotominae</taxon>
        <taxon>Folsomia</taxon>
    </lineage>
</organism>
<evidence type="ECO:0000256" key="1">
    <source>
        <dbReference type="SAM" id="MobiDB-lite"/>
    </source>
</evidence>
<gene>
    <name evidence="2" type="ORF">Fcan01_13844</name>
</gene>
<reference evidence="2 3" key="1">
    <citation type="submission" date="2015-12" db="EMBL/GenBank/DDBJ databases">
        <title>The genome of Folsomia candida.</title>
        <authorList>
            <person name="Faddeeva A."/>
            <person name="Derks M.F."/>
            <person name="Anvar Y."/>
            <person name="Smit S."/>
            <person name="Van Straalen N."/>
            <person name="Roelofs D."/>
        </authorList>
    </citation>
    <scope>NUCLEOTIDE SEQUENCE [LARGE SCALE GENOMIC DNA]</scope>
    <source>
        <strain evidence="2 3">VU population</strain>
        <tissue evidence="2">Whole body</tissue>
    </source>
</reference>
<evidence type="ECO:0000313" key="3">
    <source>
        <dbReference type="Proteomes" id="UP000198287"/>
    </source>
</evidence>
<protein>
    <submittedName>
        <fullName evidence="2">Uncharacterized protein</fullName>
    </submittedName>
</protein>
<keyword evidence="3" id="KW-1185">Reference proteome</keyword>
<accession>A0A226E2T1</accession>
<evidence type="ECO:0000313" key="2">
    <source>
        <dbReference type="EMBL" id="OXA51578.1"/>
    </source>
</evidence>
<feature type="compositionally biased region" description="Basic residues" evidence="1">
    <location>
        <begin position="66"/>
        <end position="75"/>
    </location>
</feature>
<feature type="compositionally biased region" description="Low complexity" evidence="1">
    <location>
        <begin position="38"/>
        <end position="57"/>
    </location>
</feature>
<dbReference type="EMBL" id="LNIX01000007">
    <property type="protein sequence ID" value="OXA51578.1"/>
    <property type="molecule type" value="Genomic_DNA"/>
</dbReference>